<dbReference type="Pfam" id="PF13231">
    <property type="entry name" value="PMT_2"/>
    <property type="match status" value="1"/>
</dbReference>
<feature type="transmembrane region" description="Helical" evidence="8">
    <location>
        <begin position="424"/>
        <end position="441"/>
    </location>
</feature>
<evidence type="ECO:0000259" key="10">
    <source>
        <dbReference type="Pfam" id="PF18583"/>
    </source>
</evidence>
<evidence type="ECO:0000256" key="5">
    <source>
        <dbReference type="ARBA" id="ARBA00022692"/>
    </source>
</evidence>
<organism evidence="11 12">
    <name type="scientific">Dyella dinghuensis</name>
    <dbReference type="NCBI Taxonomy" id="1920169"/>
    <lineage>
        <taxon>Bacteria</taxon>
        <taxon>Pseudomonadati</taxon>
        <taxon>Pseudomonadota</taxon>
        <taxon>Gammaproteobacteria</taxon>
        <taxon>Lysobacterales</taxon>
        <taxon>Rhodanobacteraceae</taxon>
        <taxon>Dyella</taxon>
    </lineage>
</organism>
<evidence type="ECO:0000256" key="7">
    <source>
        <dbReference type="ARBA" id="ARBA00023136"/>
    </source>
</evidence>
<feature type="transmembrane region" description="Helical" evidence="8">
    <location>
        <begin position="226"/>
        <end position="243"/>
    </location>
</feature>
<keyword evidence="3" id="KW-0328">Glycosyltransferase</keyword>
<dbReference type="InterPro" id="IPR038731">
    <property type="entry name" value="RgtA/B/C-like"/>
</dbReference>
<dbReference type="InterPro" id="IPR050297">
    <property type="entry name" value="LipidA_mod_glycosyltrf_83"/>
</dbReference>
<comment type="caution">
    <text evidence="11">The sequence shown here is derived from an EMBL/GenBank/DDBJ whole genome shotgun (WGS) entry which is preliminary data.</text>
</comment>
<evidence type="ECO:0000256" key="8">
    <source>
        <dbReference type="SAM" id="Phobius"/>
    </source>
</evidence>
<keyword evidence="4 11" id="KW-0808">Transferase</keyword>
<keyword evidence="5 8" id="KW-0812">Transmembrane</keyword>
<feature type="transmembrane region" description="Helical" evidence="8">
    <location>
        <begin position="198"/>
        <end position="214"/>
    </location>
</feature>
<dbReference type="GO" id="GO:0010041">
    <property type="term" value="P:response to iron(III) ion"/>
    <property type="evidence" value="ECO:0007669"/>
    <property type="project" value="TreeGrafter"/>
</dbReference>
<keyword evidence="12" id="KW-1185">Reference proteome</keyword>
<feature type="transmembrane region" description="Helical" evidence="8">
    <location>
        <begin position="395"/>
        <end position="417"/>
    </location>
</feature>
<keyword evidence="2" id="KW-1003">Cell membrane</keyword>
<feature type="transmembrane region" description="Helical" evidence="8">
    <location>
        <begin position="21"/>
        <end position="38"/>
    </location>
</feature>
<feature type="transmembrane region" description="Helical" evidence="8">
    <location>
        <begin position="83"/>
        <end position="106"/>
    </location>
</feature>
<dbReference type="GO" id="GO:0009103">
    <property type="term" value="P:lipopolysaccharide biosynthetic process"/>
    <property type="evidence" value="ECO:0007669"/>
    <property type="project" value="TreeGrafter"/>
</dbReference>
<feature type="domain" description="Aminoarabinose transferase C-terminal" evidence="10">
    <location>
        <begin position="457"/>
        <end position="557"/>
    </location>
</feature>
<dbReference type="InterPro" id="IPR040845">
    <property type="entry name" value="Arnt_C"/>
</dbReference>
<feature type="transmembrane region" description="Helical" evidence="8">
    <location>
        <begin position="363"/>
        <end position="383"/>
    </location>
</feature>
<evidence type="ECO:0000256" key="6">
    <source>
        <dbReference type="ARBA" id="ARBA00022989"/>
    </source>
</evidence>
<accession>A0A432LRP9</accession>
<name>A0A432LRP9_9GAMM</name>
<dbReference type="RefSeq" id="WP_126674152.1">
    <property type="nucleotide sequence ID" value="NZ_RYZR01000006.1"/>
</dbReference>
<feature type="transmembrane region" description="Helical" evidence="8">
    <location>
        <begin position="275"/>
        <end position="295"/>
    </location>
</feature>
<dbReference type="GO" id="GO:0005886">
    <property type="term" value="C:plasma membrane"/>
    <property type="evidence" value="ECO:0007669"/>
    <property type="project" value="UniProtKB-SubCell"/>
</dbReference>
<keyword evidence="6 8" id="KW-1133">Transmembrane helix</keyword>
<dbReference type="EMBL" id="RYZR01000006">
    <property type="protein sequence ID" value="RUL63216.1"/>
    <property type="molecule type" value="Genomic_DNA"/>
</dbReference>
<comment type="subcellular location">
    <subcellularLocation>
        <location evidence="1">Cell membrane</location>
        <topology evidence="1">Multi-pass membrane protein</topology>
    </subcellularLocation>
</comment>
<dbReference type="PANTHER" id="PTHR33908">
    <property type="entry name" value="MANNOSYLTRANSFERASE YKCB-RELATED"/>
    <property type="match status" value="1"/>
</dbReference>
<dbReference type="Pfam" id="PF18583">
    <property type="entry name" value="Arnt_C"/>
    <property type="match status" value="1"/>
</dbReference>
<evidence type="ECO:0000256" key="3">
    <source>
        <dbReference type="ARBA" id="ARBA00022676"/>
    </source>
</evidence>
<dbReference type="OrthoDB" id="9775035at2"/>
<keyword evidence="7 8" id="KW-0472">Membrane</keyword>
<reference evidence="11 12" key="1">
    <citation type="submission" date="2018-12" db="EMBL/GenBank/DDBJ databases">
        <title>Dyella dinghuensis sp. nov. DHOA06 and Dyella choica sp. nov. 4M-K27, isolated from forest soil.</title>
        <authorList>
            <person name="Qiu L.-H."/>
            <person name="Gao Z.-H."/>
        </authorList>
    </citation>
    <scope>NUCLEOTIDE SEQUENCE [LARGE SCALE GENOMIC DNA]</scope>
    <source>
        <strain evidence="11 12">DHOA06</strain>
    </source>
</reference>
<evidence type="ECO:0000259" key="9">
    <source>
        <dbReference type="Pfam" id="PF13231"/>
    </source>
</evidence>
<dbReference type="Proteomes" id="UP000267077">
    <property type="component" value="Unassembled WGS sequence"/>
</dbReference>
<evidence type="ECO:0000313" key="12">
    <source>
        <dbReference type="Proteomes" id="UP000267077"/>
    </source>
</evidence>
<proteinExistence type="predicted"/>
<feature type="transmembrane region" description="Helical" evidence="8">
    <location>
        <begin position="150"/>
        <end position="168"/>
    </location>
</feature>
<dbReference type="PANTHER" id="PTHR33908:SF3">
    <property type="entry name" value="UNDECAPRENYL PHOSPHATE-ALPHA-4-AMINO-4-DEOXY-L-ARABINOSE ARABINOSYL TRANSFERASE"/>
    <property type="match status" value="1"/>
</dbReference>
<evidence type="ECO:0000256" key="1">
    <source>
        <dbReference type="ARBA" id="ARBA00004651"/>
    </source>
</evidence>
<gene>
    <name evidence="11" type="ORF">EKH79_12485</name>
</gene>
<feature type="transmembrane region" description="Helical" evidence="8">
    <location>
        <begin position="307"/>
        <end position="327"/>
    </location>
</feature>
<feature type="transmembrane region" description="Helical" evidence="8">
    <location>
        <begin position="333"/>
        <end position="351"/>
    </location>
</feature>
<feature type="domain" description="Glycosyltransferase RgtA/B/C/D-like" evidence="9">
    <location>
        <begin position="77"/>
        <end position="243"/>
    </location>
</feature>
<protein>
    <submittedName>
        <fullName evidence="11">Glycosyltransferase family 39 protein</fullName>
    </submittedName>
</protein>
<dbReference type="AlphaFoldDB" id="A0A432LRP9"/>
<evidence type="ECO:0000256" key="2">
    <source>
        <dbReference type="ARBA" id="ARBA00022475"/>
    </source>
</evidence>
<evidence type="ECO:0000313" key="11">
    <source>
        <dbReference type="EMBL" id="RUL63216.1"/>
    </source>
</evidence>
<sequence length="576" mass="64259">MNVEKIRGWWGWFSIASVERRIGSVAGYALWIVAWFFALSSRSLSEPDEGRYAEVAREMWVSGDWLTPRLDGFNFFDKPPLHYWATALAYSFFGATPLGARLWCALTGLMSMAAVHWAGSRLFNREVGTSAALILGSSLLFTLGSHINTLDIGVAAFLTVAIALFLVAQFDASAIRYRFALTLGMWVALGLAVLSKGLIGVVLPGAAIVVYACWQRDFAILRRVSPLTGAVVLLLVSAPWFVWMCRQHPEFFDYFFVRQHVTRFLTNEDNRNKPIWFYLPVVLIGLIPWCFFTPLKRTAFASIINREPAQVFLLSWIGVVFTFFTISHSKLPFYILPLFPALALLIAIFFVRMTTRELIVRMWLLATLLLCLYAFAQFAAPFINPSAKSELISHGLHTLAAALLPILIATVASVALAHTGRRHLIVWVIALASLAGWQWALQSYTADADYNSAKQAADLLRPSVDANTKIFTYQRNLRGLPFYLNHFVIVVAHADDDISPALSSNPSGYVADTAQFEKLWKNSDDAVALVPVEDMPALNERGVPYYVLGKTSSLVAIGRKLPVNARNRDEHSVQVD</sequence>
<evidence type="ECO:0000256" key="4">
    <source>
        <dbReference type="ARBA" id="ARBA00022679"/>
    </source>
</evidence>
<dbReference type="GO" id="GO:0016763">
    <property type="term" value="F:pentosyltransferase activity"/>
    <property type="evidence" value="ECO:0007669"/>
    <property type="project" value="TreeGrafter"/>
</dbReference>